<dbReference type="Pfam" id="PF00067">
    <property type="entry name" value="p450"/>
    <property type="match status" value="1"/>
</dbReference>
<name>A0AAV7F2T9_ARIFI</name>
<evidence type="ECO:0008006" key="12">
    <source>
        <dbReference type="Google" id="ProtNLM"/>
    </source>
</evidence>
<dbReference type="PANTHER" id="PTHR47955">
    <property type="entry name" value="CYTOCHROME P450 FAMILY 71 PROTEIN"/>
    <property type="match status" value="1"/>
</dbReference>
<feature type="region of interest" description="Disordered" evidence="8">
    <location>
        <begin position="310"/>
        <end position="386"/>
    </location>
</feature>
<evidence type="ECO:0000313" key="11">
    <source>
        <dbReference type="Proteomes" id="UP000825729"/>
    </source>
</evidence>
<dbReference type="GO" id="GO:0016705">
    <property type="term" value="F:oxidoreductase activity, acting on paired donors, with incorporation or reduction of molecular oxygen"/>
    <property type="evidence" value="ECO:0007669"/>
    <property type="project" value="InterPro"/>
</dbReference>
<dbReference type="Gene3D" id="1.10.630.10">
    <property type="entry name" value="Cytochrome P450"/>
    <property type="match status" value="2"/>
</dbReference>
<evidence type="ECO:0000313" key="10">
    <source>
        <dbReference type="EMBL" id="KAG9454466.1"/>
    </source>
</evidence>
<feature type="transmembrane region" description="Helical" evidence="9">
    <location>
        <begin position="6"/>
        <end position="24"/>
    </location>
</feature>
<dbReference type="GO" id="GO:0020037">
    <property type="term" value="F:heme binding"/>
    <property type="evidence" value="ECO:0007669"/>
    <property type="project" value="InterPro"/>
</dbReference>
<dbReference type="InterPro" id="IPR001128">
    <property type="entry name" value="Cyt_P450"/>
</dbReference>
<dbReference type="Proteomes" id="UP000825729">
    <property type="component" value="Unassembled WGS sequence"/>
</dbReference>
<evidence type="ECO:0000256" key="1">
    <source>
        <dbReference type="ARBA" id="ARBA00001971"/>
    </source>
</evidence>
<dbReference type="InterPro" id="IPR036396">
    <property type="entry name" value="Cyt_P450_sf"/>
</dbReference>
<keyword evidence="3" id="KW-0349">Heme</keyword>
<evidence type="ECO:0000256" key="7">
    <source>
        <dbReference type="ARBA" id="ARBA00023033"/>
    </source>
</evidence>
<gene>
    <name evidence="10" type="ORF">H6P81_007370</name>
</gene>
<dbReference type="GO" id="GO:0004497">
    <property type="term" value="F:monooxygenase activity"/>
    <property type="evidence" value="ECO:0007669"/>
    <property type="project" value="UniProtKB-KW"/>
</dbReference>
<accession>A0AAV7F2T9</accession>
<organism evidence="10 11">
    <name type="scientific">Aristolochia fimbriata</name>
    <name type="common">White veined hardy Dutchman's pipe vine</name>
    <dbReference type="NCBI Taxonomy" id="158543"/>
    <lineage>
        <taxon>Eukaryota</taxon>
        <taxon>Viridiplantae</taxon>
        <taxon>Streptophyta</taxon>
        <taxon>Embryophyta</taxon>
        <taxon>Tracheophyta</taxon>
        <taxon>Spermatophyta</taxon>
        <taxon>Magnoliopsida</taxon>
        <taxon>Magnoliidae</taxon>
        <taxon>Piperales</taxon>
        <taxon>Aristolochiaceae</taxon>
        <taxon>Aristolochia</taxon>
    </lineage>
</organism>
<evidence type="ECO:0000256" key="6">
    <source>
        <dbReference type="ARBA" id="ARBA00023004"/>
    </source>
</evidence>
<sequence length="499" mass="54794">MDKTQTLCVSLLLPLLVLVFIFVTKKKKKMMVRLPPGPRGLPILGNMHQLSEWPHRSLHSLAQIHGPLMYLKLGSVPVLAVSSADAARDIIKDHDMDFTGRPAGTASKKLSYGCLDVVFSPYGEYWRHVRKICAQELLSAHRVHSFRSLREREVHKMLRRVADDAEGRVVINLSEVLLSLTNGIICNAAFGTAAHAGSSTSSSSGRFQGIMGESKAVVTGLGVTDFLPFLEWINDLNGYNRKLDRVFRSLDKFFDDVIDEHLDPRRAPPEQEDFVDVMLRLQKEPNQGGLTHLSRNHVKAVIMVRYVPSGNGHNLREPDLDDDGASEEPDSDEKGTGRSERGVRGEEEGGRRRSPPFGILETGVEGSVKAASTGPTAGPARVHPTMPGQWLRRSAQDEGARQRVVDHEGPTMVGQPGSIHPGEIHDQRGGSCPGMNFGLATLELALASLLYSFDWGLPEGVKKEDIDMTEAPGLALHKKAPLFLVATAPKHVRIRPADL</sequence>
<keyword evidence="4" id="KW-0479">Metal-binding</keyword>
<keyword evidence="6" id="KW-0408">Iron</keyword>
<keyword evidence="9" id="KW-1133">Transmembrane helix</keyword>
<dbReference type="PRINTS" id="PR00463">
    <property type="entry name" value="EP450I"/>
</dbReference>
<comment type="caution">
    <text evidence="10">The sequence shown here is derived from an EMBL/GenBank/DDBJ whole genome shotgun (WGS) entry which is preliminary data.</text>
</comment>
<dbReference type="SUPFAM" id="SSF48264">
    <property type="entry name" value="Cytochrome P450"/>
    <property type="match status" value="2"/>
</dbReference>
<dbReference type="AlphaFoldDB" id="A0AAV7F2T9"/>
<keyword evidence="9" id="KW-0472">Membrane</keyword>
<evidence type="ECO:0000256" key="5">
    <source>
        <dbReference type="ARBA" id="ARBA00023002"/>
    </source>
</evidence>
<feature type="compositionally biased region" description="Basic and acidic residues" evidence="8">
    <location>
        <begin position="332"/>
        <end position="351"/>
    </location>
</feature>
<comment type="similarity">
    <text evidence="2">Belongs to the cytochrome P450 family.</text>
</comment>
<comment type="cofactor">
    <cofactor evidence="1">
        <name>heme</name>
        <dbReference type="ChEBI" id="CHEBI:30413"/>
    </cofactor>
</comment>
<proteinExistence type="inferred from homology"/>
<evidence type="ECO:0000256" key="2">
    <source>
        <dbReference type="ARBA" id="ARBA00010617"/>
    </source>
</evidence>
<dbReference type="GO" id="GO:0005506">
    <property type="term" value="F:iron ion binding"/>
    <property type="evidence" value="ECO:0007669"/>
    <property type="project" value="InterPro"/>
</dbReference>
<reference evidence="10 11" key="1">
    <citation type="submission" date="2021-07" db="EMBL/GenBank/DDBJ databases">
        <title>The Aristolochia fimbriata genome: insights into angiosperm evolution, floral development and chemical biosynthesis.</title>
        <authorList>
            <person name="Jiao Y."/>
        </authorList>
    </citation>
    <scope>NUCLEOTIDE SEQUENCE [LARGE SCALE GENOMIC DNA]</scope>
    <source>
        <strain evidence="10">IBCAS-2021</strain>
        <tissue evidence="10">Leaf</tissue>
    </source>
</reference>
<evidence type="ECO:0000256" key="4">
    <source>
        <dbReference type="ARBA" id="ARBA00022723"/>
    </source>
</evidence>
<evidence type="ECO:0000256" key="9">
    <source>
        <dbReference type="SAM" id="Phobius"/>
    </source>
</evidence>
<keyword evidence="11" id="KW-1185">Reference proteome</keyword>
<evidence type="ECO:0000256" key="8">
    <source>
        <dbReference type="SAM" id="MobiDB-lite"/>
    </source>
</evidence>
<keyword evidence="5" id="KW-0560">Oxidoreductase</keyword>
<dbReference type="PANTHER" id="PTHR47955:SF19">
    <property type="entry name" value="CYTOCHROME P450 71A9-LIKE ISOFORM X1"/>
    <property type="match status" value="1"/>
</dbReference>
<dbReference type="EMBL" id="JAINDJ010000003">
    <property type="protein sequence ID" value="KAG9454466.1"/>
    <property type="molecule type" value="Genomic_DNA"/>
</dbReference>
<protein>
    <recommendedName>
        <fullName evidence="12">Cytochrome P450</fullName>
    </recommendedName>
</protein>
<keyword evidence="9" id="KW-0812">Transmembrane</keyword>
<evidence type="ECO:0000256" key="3">
    <source>
        <dbReference type="ARBA" id="ARBA00022617"/>
    </source>
</evidence>
<dbReference type="InterPro" id="IPR002401">
    <property type="entry name" value="Cyt_P450_E_grp-I"/>
</dbReference>
<feature type="compositionally biased region" description="Acidic residues" evidence="8">
    <location>
        <begin position="319"/>
        <end position="331"/>
    </location>
</feature>
<keyword evidence="7" id="KW-0503">Monooxygenase</keyword>